<dbReference type="GO" id="GO:0003824">
    <property type="term" value="F:catalytic activity"/>
    <property type="evidence" value="ECO:0007669"/>
    <property type="project" value="UniProtKB-ARBA"/>
</dbReference>
<dbReference type="NCBIfam" id="TIGR01731">
    <property type="entry name" value="fil_hemag_20aa"/>
    <property type="match status" value="35"/>
</dbReference>
<feature type="transmembrane region" description="Helical" evidence="2">
    <location>
        <begin position="2725"/>
        <end position="2746"/>
    </location>
</feature>
<feature type="compositionally biased region" description="Low complexity" evidence="1">
    <location>
        <begin position="2088"/>
        <end position="2099"/>
    </location>
</feature>
<protein>
    <submittedName>
        <fullName evidence="4">Filamentous hemagglutinin N-terminal domain-containing protein</fullName>
    </submittedName>
</protein>
<dbReference type="InterPro" id="IPR008619">
    <property type="entry name" value="Filamentous_hemagglutn_rpt"/>
</dbReference>
<dbReference type="InterPro" id="IPR011050">
    <property type="entry name" value="Pectin_lyase_fold/virulence"/>
</dbReference>
<reference evidence="4" key="2">
    <citation type="submission" date="2021-03" db="EMBL/GenBank/DDBJ databases">
        <authorList>
            <person name="Valentovich L.N."/>
            <person name="Akhremchuk A.E."/>
            <person name="Miamin V.E."/>
        </authorList>
    </citation>
    <scope>NUCLEOTIDE SEQUENCE</scope>
    <source>
        <strain evidence="4">3prime</strain>
    </source>
</reference>
<gene>
    <name evidence="4" type="ORF">C4C32_12220</name>
</gene>
<feature type="domain" description="Filamentous haemagglutinin FhaB/tRNA nuclease CdiA-like TPS" evidence="3">
    <location>
        <begin position="64"/>
        <end position="185"/>
    </location>
</feature>
<reference evidence="4" key="1">
    <citation type="book" date="2019" name="MICROBIAL BIOTECHNOLOGY" publisher="Unknown Publisher">
        <title>Optimization of recombineering for directed mutagenesis of bacteria Pseudomonas corrugata 3'.</title>
        <authorList>
            <person name="Buinitskaja S.V."/>
            <person name="Pilipenok N."/>
            <person name="Valentovich L.N."/>
        </authorList>
    </citation>
    <scope>NUCLEOTIDE SEQUENCE</scope>
    <source>
        <strain evidence="4">3prime</strain>
    </source>
</reference>
<dbReference type="Gene3D" id="2.160.20.10">
    <property type="entry name" value="Single-stranded right-handed beta-helix, Pectin lyase-like"/>
    <property type="match status" value="1"/>
</dbReference>
<dbReference type="Pfam" id="PF05594">
    <property type="entry name" value="Fil_haemagg"/>
    <property type="match status" value="17"/>
</dbReference>
<name>A0A8B6UXJ0_9PSED</name>
<dbReference type="SMART" id="SM00912">
    <property type="entry name" value="Haemagg_act"/>
    <property type="match status" value="1"/>
</dbReference>
<keyword evidence="2" id="KW-1133">Transmembrane helix</keyword>
<keyword evidence="2" id="KW-0472">Membrane</keyword>
<keyword evidence="2" id="KW-0812">Transmembrane</keyword>
<dbReference type="InterPro" id="IPR025157">
    <property type="entry name" value="Hemagglutinin_rpt"/>
</dbReference>
<dbReference type="SUPFAM" id="SSF51126">
    <property type="entry name" value="Pectin lyase-like"/>
    <property type="match status" value="1"/>
</dbReference>
<dbReference type="Pfam" id="PF13332">
    <property type="entry name" value="Fil_haemagg_2"/>
    <property type="match status" value="1"/>
</dbReference>
<evidence type="ECO:0000256" key="1">
    <source>
        <dbReference type="SAM" id="MobiDB-lite"/>
    </source>
</evidence>
<dbReference type="InterPro" id="IPR010069">
    <property type="entry name" value="CdiA_FHA1_rpt"/>
</dbReference>
<organism evidence="4 5">
    <name type="scientific">Pseudomonas corrugata</name>
    <dbReference type="NCBI Taxonomy" id="47879"/>
    <lineage>
        <taxon>Bacteria</taxon>
        <taxon>Pseudomonadati</taxon>
        <taxon>Pseudomonadota</taxon>
        <taxon>Gammaproteobacteria</taxon>
        <taxon>Pseudomonadales</taxon>
        <taxon>Pseudomonadaceae</taxon>
        <taxon>Pseudomonas</taxon>
    </lineage>
</organism>
<dbReference type="RefSeq" id="WP_208555631.1">
    <property type="nucleotide sequence ID" value="NZ_CP072011.1"/>
</dbReference>
<feature type="region of interest" description="Disordered" evidence="1">
    <location>
        <begin position="2078"/>
        <end position="2106"/>
    </location>
</feature>
<dbReference type="InterPro" id="IPR012334">
    <property type="entry name" value="Pectin_lyas_fold"/>
</dbReference>
<dbReference type="Proteomes" id="UP000663914">
    <property type="component" value="Chromosome"/>
</dbReference>
<evidence type="ECO:0000259" key="3">
    <source>
        <dbReference type="SMART" id="SM00912"/>
    </source>
</evidence>
<evidence type="ECO:0000313" key="4">
    <source>
        <dbReference type="EMBL" id="QTH16617.1"/>
    </source>
</evidence>
<accession>A0A8B6UXJ0</accession>
<evidence type="ECO:0000256" key="2">
    <source>
        <dbReference type="SAM" id="Phobius"/>
    </source>
</evidence>
<dbReference type="NCBIfam" id="TIGR01901">
    <property type="entry name" value="adhes_NPXG"/>
    <property type="match status" value="1"/>
</dbReference>
<dbReference type="EMBL" id="CP072011">
    <property type="protein sequence ID" value="QTH16617.1"/>
    <property type="molecule type" value="Genomic_DNA"/>
</dbReference>
<dbReference type="Pfam" id="PF05860">
    <property type="entry name" value="TPS"/>
    <property type="match status" value="1"/>
</dbReference>
<dbReference type="InterPro" id="IPR008638">
    <property type="entry name" value="FhaB/CdiA-like_TPS"/>
</dbReference>
<sequence length="3309" mass="339859">MDDRQYALLARQPSAVLQNRERFCGMPKRGLAFLLANVMFWQPMWAQAGGIVVSGSGTSLGQAGNGVPIVNIAKPNGSGLSHNQFKDYNVGSNGVILNNATSRTQSTQLGGIVLGNPNLNGAAATTILNEVNGGSPSQLRGYTEVAGQSAHVIVANPYGITCNGCGFINTPQATLTTGKPVVENGQLTRYQVDQGSVTVEGAGLNATNVDRFEIITRSAKINAEIQARNLTIVAGRNDVDATSLDATARADDGSTKPQLAIDSSALGGMYAGAIKLVGTEAGVGVKLDGKMIASGGDIQLDANGHLSLADTSATGAVNVKAASADVQGAVYAASVNVQTSGALDVQQSIAARDQISLSSGGQLTNNGVIEAGVNADITRNVTGDVSLTAQNLNNSGKSVIASRNLTTHVTQTLNNQGGTLSAGQASTVEAGTLDNQNTGRVLSSKTLTVTADTLLNTQGVVSSDGHLTATVGQLNNHAGQIQSAQDMQLTVESLDNSQQGLLSSQAGLRVDGAQLNNAAGLLTAVGPVHLETSEVDNTGGRISSKSDLSANFAELTNQGGELVAQGPLTVNGQGLDNRNGGLVGATGALTLNVDAVDNRGGEISSSLGIDIDGLRLNNSDNGKVLAGTDLGLKVAAIINQTKGLLFSTGTSTVTGQSLDNSGGSLVARQGLDIRLDNALSNVAGLISSEGTLIANAGSLTNTLGSVSSAGTLGLQLDNALLNQGGELVTDAGLTVKSASLDNRNSGTISGKQAVLVETGAFDNSQSGRLSSATSLDLSTQKLTNQDGGRIASNGALTASVTGLDQQGGQLFSNTALTLDLNQGQLNNQGGLINAPLLMLKHLKSVNNDGGEISSAQAFTLAAQSLDNDNGKLLSNQALTLRIDNALTNLKGLIAAAALDVEAASLNNNGGTLTSRANLDLTLSGQLDNQSNGLINATDALTIHTSGLNNQQGSLLGSAIAVDFGATTGDLNNSAGLITTAGTLSLKHLRDLNNQNGEISTSQSLDLSARDLDNSAGQLISNGVLTLGARDVINQGGLLSGFKGLGLTAASLDNRNSGTLSSRDEDLSATLSGALLNGNAGALVGKKQLTVSAASLDNGGGILSSGGDQTLTVTGGVLNNAQGGLIDSGNALVINAMTLGNAGGTVNAQNALSVTGTTLDNTGGQLIGNAAVTLDLLGALTNTNGKLASVGPLRVDRATQITNQGGQIASQGLLTLLTAGLDNRNRGTVAANDQLILTSTGTVQNDADGLIYSQNGGVQIDAASLTNGKGTVQSQGAMTLSVANDLDNQSGRLQAKAGDLMVVARNLDNRGGVLASLQGLLTTQLSGVLKNGYDLNNNRQGGITQAQRLNLIALGGLDNYGGRLSAQTGDASVTTRNFDNRNGGLYAKGKISVTANDFDNSGDNDGQIAGSQIDLDLTGALNNRLGIIESDSTLAIKAASLDNQTGQLRALGVGGKTNFQIGGLFDNRNGILETANADLSLGVGSLLNTGGSVLHIGSGNFGIATNNVINAGGSFVTRGAMTLNADSWTNSSVLQAGTLNINVNDFTQTASGQLLASSSLIGTGGNWTNDGVIASDDGLDLQLTGRYSGNGRITSLGDMTVDAAAIDLSNAASITGGGATTIGGRGGLGSLNNNGRLTSAGALNIDAGTVNNYGTIAGADGLKLTASTLLNDQGGFLFSGADMKLRVGSLTNRKSDVYALGDIDIALNDQGERSALMENDSGTMESGRDFSINADSIINKRGDFKAEVEISSSALGVRCYSCDSIPSSWRVRQPSLYLVYQQQYRTFVSGDATAKAASLSAGENLAIKGSSFLNSNSSVTASGNIAVVVSDFENSGVALGDYTSYQYFADNNIALSEMREIVRFNTYNDSDYDKNLRFWNGAGVESKVYSDVLFAGSKNPDKETYQVIGPLVYLLASAWNASSAIVFESSKYSTGVRAELPAFIKNLSPFKQDVFSSTSSDNFVPAIIQAGGNVSITATNKISNGVERPFSAGISASPRTATTTASGSGKTTVITLNSQLPPDLAQQQINPLTLPGFTLPTGQNGLFRLSEQGAGDTSSQAPNAAQNWTIGSASITPVQSQHALPTGQASTFDTSTSDATGAGTLPARTTDFTLNRVQGLPTRTVAANPHKYLIETNPALTELKSFMSSDYLLQNLGYDPDQSAKRLGDGLFEQRLIQQAVATRTGQRFIDGQTSDDAMFKYLMNNAIASKDALNLSMGVTLTAQQVAALTHDIVWLEEHEVNGEKVLVPVLYLAQANNRLAPDGALIAGQNVTLIAGKDLENAGTLRATQNLSATAGQNIANRGLIEAGNRLDMLAGNDIVNKSGGIIAGRDISMNAVTGDVTNERTMTTATVSNRGYNQRQDYADNAARIEAANDLTMGIGQDLNNIGGVMVSGRDTRIDAGRDANIVSAQQQSSYSGGRRRSSITQLGSDVDAGRDVIVNAGQDFNAVASKINADRNVALDAVGNMTVSSGANESHSYYKSKKVTAQEDHVKQVGSTISAGGDVAMSAGKDMALVSSQVSAGDEAYLVAGEHLGVLAAQNSDYSLYQKKKKGSWGKKQLRRDELTKITNVSSQITTGGDLLLLSKSDQRYQVAKLNSGDDLTLQSGGSITFEGVKDLSQESHTKNNSSMAWNSMKGKGHTDETLRQSQLVAQGNLVIKAVDGLSIDIKHINKQTVSQTIDAMVKADPKLAWLKEAEARGDVDWKLIKETHESFKYSSSGMGPAAMLAVIIIVTVLTAGAASAAVGSAASATVGSGTAMAAAGTASTSAVAAGAAVGSTVGAGMGNIMASAVLTSMASGAAVSTINNQGNLGAVFKDVFSSESLKGYVLAGASAGIASQFGFSPTDLKFDLPSAQSVAIKVAADAATKTAIMGGSLQDNLVASALGSAISIAGAVSANKIGDITAIDEGKLSKVVMHAALGGLMAEAMGGDFRTGAIAAGANEALVDVLADKLLPVGVDRGSLEYQQGVSNLLAASQLVGVLTAALTGGDASAAAAVTANATQYNNLDHPSAERLLKELQGCRATEGCSANNIREIVGRYEELSAQRSMAINACESRACVESIQKSAISLEAPVAKDLMDFLRRNISYDMAGLLTGNPGAIAVPSQGVDGWGALFTSDKQMAFAKNLKEGWLTPDELAGVDQWVKETSWLDQQAGRQLSLVERATLLTELKITLGMAILGKSPVVAGGGAKATGGAVELTFDKATRTWTTPAGLDYGQGSVQGNRVLHVLEHAEPNRDKTTHSVFSMDRKEILGAVDEAWLKKGSPVVGDPGAYIVPMGRAIGTSGETSIKIIVRPGTNKVITAYPVK</sequence>
<evidence type="ECO:0000313" key="5">
    <source>
        <dbReference type="Proteomes" id="UP000663914"/>
    </source>
</evidence>
<proteinExistence type="predicted"/>